<dbReference type="GO" id="GO:0005912">
    <property type="term" value="C:adherens junction"/>
    <property type="evidence" value="ECO:0007669"/>
    <property type="project" value="TreeGrafter"/>
</dbReference>
<dbReference type="Pfam" id="PF00028">
    <property type="entry name" value="Cadherin"/>
    <property type="match status" value="1"/>
</dbReference>
<dbReference type="GO" id="GO:0016477">
    <property type="term" value="P:cell migration"/>
    <property type="evidence" value="ECO:0007669"/>
    <property type="project" value="TreeGrafter"/>
</dbReference>
<dbReference type="GO" id="GO:0000902">
    <property type="term" value="P:cell morphogenesis"/>
    <property type="evidence" value="ECO:0007669"/>
    <property type="project" value="TreeGrafter"/>
</dbReference>
<dbReference type="PANTHER" id="PTHR24027">
    <property type="entry name" value="CADHERIN-23"/>
    <property type="match status" value="1"/>
</dbReference>
<name>V8N2A2_OPHHA</name>
<keyword evidence="9" id="KW-1133">Transmembrane helix</keyword>
<dbReference type="SUPFAM" id="SSF49313">
    <property type="entry name" value="Cadherin-like"/>
    <property type="match status" value="2"/>
</dbReference>
<dbReference type="SMART" id="SM00112">
    <property type="entry name" value="CA"/>
    <property type="match status" value="1"/>
</dbReference>
<dbReference type="InterPro" id="IPR002126">
    <property type="entry name" value="Cadherin-like_dom"/>
</dbReference>
<dbReference type="GO" id="GO:0045296">
    <property type="term" value="F:cadherin binding"/>
    <property type="evidence" value="ECO:0007669"/>
    <property type="project" value="TreeGrafter"/>
</dbReference>
<dbReference type="Gene3D" id="2.60.40.60">
    <property type="entry name" value="Cadherins"/>
    <property type="match status" value="1"/>
</dbReference>
<evidence type="ECO:0000256" key="3">
    <source>
        <dbReference type="ARBA" id="ARBA00022692"/>
    </source>
</evidence>
<keyword evidence="2" id="KW-1003">Cell membrane</keyword>
<dbReference type="GO" id="GO:0034332">
    <property type="term" value="P:adherens junction organization"/>
    <property type="evidence" value="ECO:0007669"/>
    <property type="project" value="TreeGrafter"/>
</dbReference>
<keyword evidence="10" id="KW-0472">Membrane</keyword>
<dbReference type="FunFam" id="2.60.40.60:FF:000012">
    <property type="entry name" value="Cadherin 24"/>
    <property type="match status" value="1"/>
</dbReference>
<evidence type="ECO:0000256" key="12">
    <source>
        <dbReference type="PROSITE-ProRule" id="PRU00043"/>
    </source>
</evidence>
<evidence type="ECO:0000256" key="7">
    <source>
        <dbReference type="ARBA" id="ARBA00022837"/>
    </source>
</evidence>
<keyword evidence="15" id="KW-1185">Reference proteome</keyword>
<protein>
    <submittedName>
        <fullName evidence="14">Cadherin-22</fullName>
    </submittedName>
</protein>
<dbReference type="GO" id="GO:0005509">
    <property type="term" value="F:calcium ion binding"/>
    <property type="evidence" value="ECO:0007669"/>
    <property type="project" value="UniProtKB-UniRule"/>
</dbReference>
<evidence type="ECO:0000256" key="4">
    <source>
        <dbReference type="ARBA" id="ARBA00022723"/>
    </source>
</evidence>
<evidence type="ECO:0000256" key="10">
    <source>
        <dbReference type="ARBA" id="ARBA00023136"/>
    </source>
</evidence>
<dbReference type="GO" id="GO:0016339">
    <property type="term" value="P:calcium-dependent cell-cell adhesion via plasma membrane cell adhesion molecules"/>
    <property type="evidence" value="ECO:0007669"/>
    <property type="project" value="TreeGrafter"/>
</dbReference>
<keyword evidence="11" id="KW-0325">Glycoprotein</keyword>
<evidence type="ECO:0000256" key="6">
    <source>
        <dbReference type="ARBA" id="ARBA00022737"/>
    </source>
</evidence>
<reference evidence="14 15" key="1">
    <citation type="journal article" date="2013" name="Proc. Natl. Acad. Sci. U.S.A.">
        <title>The king cobra genome reveals dynamic gene evolution and adaptation in the snake venom system.</title>
        <authorList>
            <person name="Vonk F.J."/>
            <person name="Casewell N.R."/>
            <person name="Henkel C.V."/>
            <person name="Heimberg A.M."/>
            <person name="Jansen H.J."/>
            <person name="McCleary R.J."/>
            <person name="Kerkkamp H.M."/>
            <person name="Vos R.A."/>
            <person name="Guerreiro I."/>
            <person name="Calvete J.J."/>
            <person name="Wuster W."/>
            <person name="Woods A.E."/>
            <person name="Logan J.M."/>
            <person name="Harrison R.A."/>
            <person name="Castoe T.A."/>
            <person name="de Koning A.P."/>
            <person name="Pollock D.D."/>
            <person name="Yandell M."/>
            <person name="Calderon D."/>
            <person name="Renjifo C."/>
            <person name="Currier R.B."/>
            <person name="Salgado D."/>
            <person name="Pla D."/>
            <person name="Sanz L."/>
            <person name="Hyder A.S."/>
            <person name="Ribeiro J.M."/>
            <person name="Arntzen J.W."/>
            <person name="van den Thillart G.E."/>
            <person name="Boetzer M."/>
            <person name="Pirovano W."/>
            <person name="Dirks R.P."/>
            <person name="Spaink H.P."/>
            <person name="Duboule D."/>
            <person name="McGlinn E."/>
            <person name="Kini R.M."/>
            <person name="Richardson M.K."/>
        </authorList>
    </citation>
    <scope>NUCLEOTIDE SEQUENCE</scope>
    <source>
        <tissue evidence="14">Blood</tissue>
    </source>
</reference>
<proteinExistence type="predicted"/>
<keyword evidence="4" id="KW-0479">Metal-binding</keyword>
<dbReference type="GO" id="GO:0044331">
    <property type="term" value="P:cell-cell adhesion mediated by cadherin"/>
    <property type="evidence" value="ECO:0007669"/>
    <property type="project" value="TreeGrafter"/>
</dbReference>
<dbReference type="EMBL" id="AZIM01024162">
    <property type="protein sequence ID" value="ETE56399.1"/>
    <property type="molecule type" value="Genomic_DNA"/>
</dbReference>
<dbReference type="GO" id="GO:0016342">
    <property type="term" value="C:catenin complex"/>
    <property type="evidence" value="ECO:0007669"/>
    <property type="project" value="TreeGrafter"/>
</dbReference>
<dbReference type="GO" id="GO:0007043">
    <property type="term" value="P:cell-cell junction assembly"/>
    <property type="evidence" value="ECO:0007669"/>
    <property type="project" value="TreeGrafter"/>
</dbReference>
<evidence type="ECO:0000256" key="11">
    <source>
        <dbReference type="ARBA" id="ARBA00023180"/>
    </source>
</evidence>
<feature type="non-terminal residue" evidence="14">
    <location>
        <position position="1"/>
    </location>
</feature>
<dbReference type="CDD" id="cd11304">
    <property type="entry name" value="Cadherin_repeat"/>
    <property type="match status" value="1"/>
</dbReference>
<evidence type="ECO:0000256" key="5">
    <source>
        <dbReference type="ARBA" id="ARBA00022729"/>
    </source>
</evidence>
<organism evidence="14 15">
    <name type="scientific">Ophiophagus hannah</name>
    <name type="common">King cobra</name>
    <name type="synonym">Naja hannah</name>
    <dbReference type="NCBI Taxonomy" id="8665"/>
    <lineage>
        <taxon>Eukaryota</taxon>
        <taxon>Metazoa</taxon>
        <taxon>Chordata</taxon>
        <taxon>Craniata</taxon>
        <taxon>Vertebrata</taxon>
        <taxon>Euteleostomi</taxon>
        <taxon>Lepidosauria</taxon>
        <taxon>Squamata</taxon>
        <taxon>Bifurcata</taxon>
        <taxon>Unidentata</taxon>
        <taxon>Episquamata</taxon>
        <taxon>Toxicofera</taxon>
        <taxon>Serpentes</taxon>
        <taxon>Colubroidea</taxon>
        <taxon>Elapidae</taxon>
        <taxon>Elapinae</taxon>
        <taxon>Ophiophagus</taxon>
    </lineage>
</organism>
<evidence type="ECO:0000256" key="9">
    <source>
        <dbReference type="ARBA" id="ARBA00022989"/>
    </source>
</evidence>
<keyword evidence="5" id="KW-0732">Signal</keyword>
<dbReference type="OrthoDB" id="8188793at2759"/>
<dbReference type="AlphaFoldDB" id="V8N2A2"/>
<evidence type="ECO:0000313" key="15">
    <source>
        <dbReference type="Proteomes" id="UP000018936"/>
    </source>
</evidence>
<comment type="caution">
    <text evidence="14">The sequence shown here is derived from an EMBL/GenBank/DDBJ whole genome shotgun (WGS) entry which is preliminary data.</text>
</comment>
<keyword evidence="6" id="KW-0677">Repeat</keyword>
<gene>
    <name evidence="14" type="primary">Cdh22</name>
    <name evidence="14" type="ORF">L345_17890</name>
</gene>
<evidence type="ECO:0000313" key="14">
    <source>
        <dbReference type="EMBL" id="ETE56399.1"/>
    </source>
</evidence>
<comment type="subcellular location">
    <subcellularLocation>
        <location evidence="1">Cell membrane</location>
        <topology evidence="1">Single-pass type I membrane protein</topology>
    </subcellularLocation>
</comment>
<dbReference type="GO" id="GO:0008013">
    <property type="term" value="F:beta-catenin binding"/>
    <property type="evidence" value="ECO:0007669"/>
    <property type="project" value="TreeGrafter"/>
</dbReference>
<keyword evidence="8" id="KW-0130">Cell adhesion</keyword>
<evidence type="ECO:0000259" key="13">
    <source>
        <dbReference type="PROSITE" id="PS50268"/>
    </source>
</evidence>
<evidence type="ECO:0000256" key="2">
    <source>
        <dbReference type="ARBA" id="ARBA00022475"/>
    </source>
</evidence>
<dbReference type="GO" id="GO:0007156">
    <property type="term" value="P:homophilic cell adhesion via plasma membrane adhesion molecules"/>
    <property type="evidence" value="ECO:0007669"/>
    <property type="project" value="InterPro"/>
</dbReference>
<dbReference type="Proteomes" id="UP000018936">
    <property type="component" value="Unassembled WGS sequence"/>
</dbReference>
<sequence>MYQFSMVETAAVGTLVGRVRAEDADVGENTDMAYQIKEEGALGPFRVATDSNTREALISLQQPLDFEAQAVHTVVLEALNKFAEPRFMGLDTFRDQTLVLVSVLDADEPPEFRPPSGPLEVQEDALVGSLVGVVSAVDPDAAGRPVR</sequence>
<keyword evidence="7 12" id="KW-0106">Calcium</keyword>
<dbReference type="InterPro" id="IPR039808">
    <property type="entry name" value="Cadherin"/>
</dbReference>
<dbReference type="InterPro" id="IPR015919">
    <property type="entry name" value="Cadherin-like_sf"/>
</dbReference>
<accession>V8N2A2</accession>
<keyword evidence="3" id="KW-0812">Transmembrane</keyword>
<evidence type="ECO:0000256" key="8">
    <source>
        <dbReference type="ARBA" id="ARBA00022889"/>
    </source>
</evidence>
<dbReference type="PANTHER" id="PTHR24027:SF311">
    <property type="entry name" value="CADHERIN-22"/>
    <property type="match status" value="1"/>
</dbReference>
<feature type="domain" description="Cadherin" evidence="13">
    <location>
        <begin position="2"/>
        <end position="112"/>
    </location>
</feature>
<dbReference type="PROSITE" id="PS50268">
    <property type="entry name" value="CADHERIN_2"/>
    <property type="match status" value="1"/>
</dbReference>
<evidence type="ECO:0000256" key="1">
    <source>
        <dbReference type="ARBA" id="ARBA00004251"/>
    </source>
</evidence>